<organism evidence="2 3">
    <name type="scientific">Eumeta variegata</name>
    <name type="common">Bagworm moth</name>
    <name type="synonym">Eumeta japonica</name>
    <dbReference type="NCBI Taxonomy" id="151549"/>
    <lineage>
        <taxon>Eukaryota</taxon>
        <taxon>Metazoa</taxon>
        <taxon>Ecdysozoa</taxon>
        <taxon>Arthropoda</taxon>
        <taxon>Hexapoda</taxon>
        <taxon>Insecta</taxon>
        <taxon>Pterygota</taxon>
        <taxon>Neoptera</taxon>
        <taxon>Endopterygota</taxon>
        <taxon>Lepidoptera</taxon>
        <taxon>Glossata</taxon>
        <taxon>Ditrysia</taxon>
        <taxon>Tineoidea</taxon>
        <taxon>Psychidae</taxon>
        <taxon>Oiketicinae</taxon>
        <taxon>Eumeta</taxon>
    </lineage>
</organism>
<reference evidence="2 3" key="1">
    <citation type="journal article" date="2019" name="Commun. Biol.">
        <title>The bagworm genome reveals a unique fibroin gene that provides high tensile strength.</title>
        <authorList>
            <person name="Kono N."/>
            <person name="Nakamura H."/>
            <person name="Ohtoshi R."/>
            <person name="Tomita M."/>
            <person name="Numata K."/>
            <person name="Arakawa K."/>
        </authorList>
    </citation>
    <scope>NUCLEOTIDE SEQUENCE [LARGE SCALE GENOMIC DNA]</scope>
</reference>
<proteinExistence type="predicted"/>
<protein>
    <submittedName>
        <fullName evidence="2">Uncharacterized protein</fullName>
    </submittedName>
</protein>
<evidence type="ECO:0000313" key="2">
    <source>
        <dbReference type="EMBL" id="GBP93267.1"/>
    </source>
</evidence>
<sequence>MGLEKLKILMKTVKCTKMCRNAVLSLLKVVESHVKPSPVVLRYAEAFIWKCDPHFALFLFSYPAYVCTAAIKDGASRWARPQCGDGSASVAGLAPQASVPARETPECNIGDKGGNASGAPPAVPRRPELGRHHRYSLDARSSATSLRHGTMYIIPIRVIGISAEEENGLPETRNSFLRGPQRTSDSSMLRVSMGSGENLLPSGSNVHSLLKIL</sequence>
<feature type="region of interest" description="Disordered" evidence="1">
    <location>
        <begin position="101"/>
        <end position="130"/>
    </location>
</feature>
<name>A0A4C2A2Y3_EUMVA</name>
<comment type="caution">
    <text evidence="2">The sequence shown here is derived from an EMBL/GenBank/DDBJ whole genome shotgun (WGS) entry which is preliminary data.</text>
</comment>
<dbReference type="Proteomes" id="UP000299102">
    <property type="component" value="Unassembled WGS sequence"/>
</dbReference>
<keyword evidence="3" id="KW-1185">Reference proteome</keyword>
<dbReference type="EMBL" id="BGZK01002359">
    <property type="protein sequence ID" value="GBP93267.1"/>
    <property type="molecule type" value="Genomic_DNA"/>
</dbReference>
<evidence type="ECO:0000313" key="3">
    <source>
        <dbReference type="Proteomes" id="UP000299102"/>
    </source>
</evidence>
<dbReference type="AlphaFoldDB" id="A0A4C2A2Y3"/>
<accession>A0A4C2A2Y3</accession>
<evidence type="ECO:0000256" key="1">
    <source>
        <dbReference type="SAM" id="MobiDB-lite"/>
    </source>
</evidence>
<gene>
    <name evidence="2" type="ORF">EVAR_99247_1</name>
</gene>